<evidence type="ECO:0000259" key="7">
    <source>
        <dbReference type="PROSITE" id="PS50110"/>
    </source>
</evidence>
<dbReference type="InterPro" id="IPR011006">
    <property type="entry name" value="CheY-like_superfamily"/>
</dbReference>
<keyword evidence="4" id="KW-0804">Transcription</keyword>
<dbReference type="CDD" id="cd17535">
    <property type="entry name" value="REC_NarL-like"/>
    <property type="match status" value="1"/>
</dbReference>
<keyword evidence="3" id="KW-0238">DNA-binding</keyword>
<dbReference type="SUPFAM" id="SSF46894">
    <property type="entry name" value="C-terminal effector domain of the bipartite response regulators"/>
    <property type="match status" value="1"/>
</dbReference>
<dbReference type="Proteomes" id="UP001152755">
    <property type="component" value="Unassembled WGS sequence"/>
</dbReference>
<comment type="caution">
    <text evidence="8">The sequence shown here is derived from an EMBL/GenBank/DDBJ whole genome shotgun (WGS) entry which is preliminary data.</text>
</comment>
<feature type="domain" description="Response regulatory" evidence="7">
    <location>
        <begin position="3"/>
        <end position="120"/>
    </location>
</feature>
<evidence type="ECO:0000313" key="8">
    <source>
        <dbReference type="EMBL" id="MDG3013162.1"/>
    </source>
</evidence>
<sequence length="205" mass="21650">MIRLLLVDDHPVVRAGLRAVLEPAEGLELAGEAGNAVDAVARAGVGDVDVVLMDLRLGDGADGVQATKMIRALPDPPHVLILTTYDTDADILRAVQAGATGYLLKDADPNELIRAIRAAAEGETVLAPPVASRLLGRMQSPDTALTARELEIVGRLAHGDSNRDIARALTISEATVKSHLVHIFGKLGVDSRTKVVVEARKRGLL</sequence>
<dbReference type="Pfam" id="PF00196">
    <property type="entry name" value="GerE"/>
    <property type="match status" value="1"/>
</dbReference>
<evidence type="ECO:0000256" key="5">
    <source>
        <dbReference type="PROSITE-ProRule" id="PRU00169"/>
    </source>
</evidence>
<dbReference type="Gene3D" id="3.40.50.2300">
    <property type="match status" value="1"/>
</dbReference>
<evidence type="ECO:0000256" key="4">
    <source>
        <dbReference type="ARBA" id="ARBA00023163"/>
    </source>
</evidence>
<feature type="domain" description="HTH luxR-type" evidence="6">
    <location>
        <begin position="138"/>
        <end position="203"/>
    </location>
</feature>
<dbReference type="CDD" id="cd06170">
    <property type="entry name" value="LuxR_C_like"/>
    <property type="match status" value="1"/>
</dbReference>
<evidence type="ECO:0000259" key="6">
    <source>
        <dbReference type="PROSITE" id="PS50043"/>
    </source>
</evidence>
<dbReference type="PRINTS" id="PR00038">
    <property type="entry name" value="HTHLUXR"/>
</dbReference>
<dbReference type="GO" id="GO:0003677">
    <property type="term" value="F:DNA binding"/>
    <property type="evidence" value="ECO:0007669"/>
    <property type="project" value="UniProtKB-KW"/>
</dbReference>
<dbReference type="PROSITE" id="PS00622">
    <property type="entry name" value="HTH_LUXR_1"/>
    <property type="match status" value="1"/>
</dbReference>
<dbReference type="InterPro" id="IPR016032">
    <property type="entry name" value="Sig_transdc_resp-reg_C-effctor"/>
</dbReference>
<dbReference type="SMART" id="SM00448">
    <property type="entry name" value="REC"/>
    <property type="match status" value="1"/>
</dbReference>
<proteinExistence type="predicted"/>
<dbReference type="AlphaFoldDB" id="A0A9X4RCK6"/>
<keyword evidence="1 5" id="KW-0597">Phosphoprotein</keyword>
<dbReference type="PROSITE" id="PS50110">
    <property type="entry name" value="RESPONSE_REGULATORY"/>
    <property type="match status" value="1"/>
</dbReference>
<evidence type="ECO:0000256" key="3">
    <source>
        <dbReference type="ARBA" id="ARBA00023125"/>
    </source>
</evidence>
<dbReference type="SMART" id="SM00421">
    <property type="entry name" value="HTH_LUXR"/>
    <property type="match status" value="1"/>
</dbReference>
<name>A0A9X4RCK6_9ACTN</name>
<accession>A0A9X4RCK6</accession>
<organism evidence="8 9">
    <name type="scientific">Speluncibacter jeojiensis</name>
    <dbReference type="NCBI Taxonomy" id="2710754"/>
    <lineage>
        <taxon>Bacteria</taxon>
        <taxon>Bacillati</taxon>
        <taxon>Actinomycetota</taxon>
        <taxon>Actinomycetes</taxon>
        <taxon>Mycobacteriales</taxon>
        <taxon>Speluncibacteraceae</taxon>
        <taxon>Speluncibacter</taxon>
    </lineage>
</organism>
<dbReference type="PANTHER" id="PTHR43214">
    <property type="entry name" value="TWO-COMPONENT RESPONSE REGULATOR"/>
    <property type="match status" value="1"/>
</dbReference>
<dbReference type="EMBL" id="JANRHA010000001">
    <property type="protein sequence ID" value="MDG3013162.1"/>
    <property type="molecule type" value="Genomic_DNA"/>
</dbReference>
<evidence type="ECO:0000256" key="1">
    <source>
        <dbReference type="ARBA" id="ARBA00022553"/>
    </source>
</evidence>
<dbReference type="RefSeq" id="WP_277829499.1">
    <property type="nucleotide sequence ID" value="NZ_JAAIVF010000001.1"/>
</dbReference>
<evidence type="ECO:0000313" key="9">
    <source>
        <dbReference type="Proteomes" id="UP001152755"/>
    </source>
</evidence>
<dbReference type="InterPro" id="IPR001789">
    <property type="entry name" value="Sig_transdc_resp-reg_receiver"/>
</dbReference>
<dbReference type="InterPro" id="IPR039420">
    <property type="entry name" value="WalR-like"/>
</dbReference>
<dbReference type="GO" id="GO:0000160">
    <property type="term" value="P:phosphorelay signal transduction system"/>
    <property type="evidence" value="ECO:0007669"/>
    <property type="project" value="InterPro"/>
</dbReference>
<keyword evidence="2" id="KW-0805">Transcription regulation</keyword>
<dbReference type="PROSITE" id="PS50043">
    <property type="entry name" value="HTH_LUXR_2"/>
    <property type="match status" value="1"/>
</dbReference>
<evidence type="ECO:0000256" key="2">
    <source>
        <dbReference type="ARBA" id="ARBA00023015"/>
    </source>
</evidence>
<dbReference type="PANTHER" id="PTHR43214:SF24">
    <property type="entry name" value="TRANSCRIPTIONAL REGULATORY PROTEIN NARL-RELATED"/>
    <property type="match status" value="1"/>
</dbReference>
<dbReference type="InterPro" id="IPR058245">
    <property type="entry name" value="NreC/VraR/RcsB-like_REC"/>
</dbReference>
<dbReference type="GO" id="GO:0006355">
    <property type="term" value="P:regulation of DNA-templated transcription"/>
    <property type="evidence" value="ECO:0007669"/>
    <property type="project" value="InterPro"/>
</dbReference>
<dbReference type="SUPFAM" id="SSF52172">
    <property type="entry name" value="CheY-like"/>
    <property type="match status" value="1"/>
</dbReference>
<reference evidence="8" key="1">
    <citation type="submission" date="2022-08" db="EMBL/GenBank/DDBJ databases">
        <title>Genome analysis of Corynebacteriales strain.</title>
        <authorList>
            <person name="Lee S.D."/>
        </authorList>
    </citation>
    <scope>NUCLEOTIDE SEQUENCE</scope>
    <source>
        <strain evidence="8">D3-21</strain>
    </source>
</reference>
<protein>
    <submittedName>
        <fullName evidence="8">Response regulator transcription factor</fullName>
    </submittedName>
</protein>
<keyword evidence="9" id="KW-1185">Reference proteome</keyword>
<feature type="modified residue" description="4-aspartylphosphate" evidence="5">
    <location>
        <position position="54"/>
    </location>
</feature>
<dbReference type="Pfam" id="PF00072">
    <property type="entry name" value="Response_reg"/>
    <property type="match status" value="1"/>
</dbReference>
<dbReference type="InterPro" id="IPR000792">
    <property type="entry name" value="Tscrpt_reg_LuxR_C"/>
</dbReference>
<gene>
    <name evidence="8" type="ORF">NVS88_01150</name>
</gene>